<sequence length="272" mass="32252">MDFLINKEQFEKEIRNLEETSSSRLLACSRIIRYCREILEVYRSELRGRSFNSVSEEISFFKEHKQIPLTSLIFYLEVRSIELGPSTSNKYKGKLLHKKIKKINKFFRKNREFQKYVELEQNFMDEFYYIRGFLNKLEAQDTPLYWDAGFSTSHDLLLARFRAYQKLLPYLQSQLVKLSFFSQEPVESNLNWTSPTVALIELIYALHFSGAINNGSADIIAIATVFEKVFNIKLDNIYKKFSEIKGRKGRRTKFIDELIQLFEQRLNRDEAL</sequence>
<protein>
    <submittedName>
        <fullName evidence="1">RteC domain-containing protein</fullName>
    </submittedName>
</protein>
<accession>A0ABU3D8D2</accession>
<organism evidence="1 2">
    <name type="scientific">Autumnicola musiva</name>
    <dbReference type="NCBI Taxonomy" id="3075589"/>
    <lineage>
        <taxon>Bacteria</taxon>
        <taxon>Pseudomonadati</taxon>
        <taxon>Bacteroidota</taxon>
        <taxon>Flavobacteriia</taxon>
        <taxon>Flavobacteriales</taxon>
        <taxon>Flavobacteriaceae</taxon>
        <taxon>Autumnicola</taxon>
    </lineage>
</organism>
<proteinExistence type="predicted"/>
<dbReference type="Proteomes" id="UP001262582">
    <property type="component" value="Unassembled WGS sequence"/>
</dbReference>
<dbReference type="EMBL" id="JAVRHK010000012">
    <property type="protein sequence ID" value="MDT0677787.1"/>
    <property type="molecule type" value="Genomic_DNA"/>
</dbReference>
<keyword evidence="2" id="KW-1185">Reference proteome</keyword>
<dbReference type="Pfam" id="PF09357">
    <property type="entry name" value="RteC"/>
    <property type="match status" value="1"/>
</dbReference>
<dbReference type="InterPro" id="IPR018534">
    <property type="entry name" value="Tet_reg_excision_RteC"/>
</dbReference>
<reference evidence="1 2" key="1">
    <citation type="submission" date="2023-09" db="EMBL/GenBank/DDBJ databases">
        <authorList>
            <person name="Rey-Velasco X."/>
        </authorList>
    </citation>
    <scope>NUCLEOTIDE SEQUENCE [LARGE SCALE GENOMIC DNA]</scope>
    <source>
        <strain evidence="1 2">F117</strain>
    </source>
</reference>
<evidence type="ECO:0000313" key="2">
    <source>
        <dbReference type="Proteomes" id="UP001262582"/>
    </source>
</evidence>
<dbReference type="RefSeq" id="WP_311504130.1">
    <property type="nucleotide sequence ID" value="NZ_JAVRHK010000012.1"/>
</dbReference>
<evidence type="ECO:0000313" key="1">
    <source>
        <dbReference type="EMBL" id="MDT0677787.1"/>
    </source>
</evidence>
<name>A0ABU3D8D2_9FLAO</name>
<comment type="caution">
    <text evidence="1">The sequence shown here is derived from an EMBL/GenBank/DDBJ whole genome shotgun (WGS) entry which is preliminary data.</text>
</comment>
<gene>
    <name evidence="1" type="ORF">RM539_14460</name>
</gene>